<keyword evidence="4" id="KW-1185">Reference proteome</keyword>
<feature type="region of interest" description="Disordered" evidence="1">
    <location>
        <begin position="14"/>
        <end position="50"/>
    </location>
</feature>
<organism evidence="3 4">
    <name type="scientific">Lichtheimia ornata</name>
    <dbReference type="NCBI Taxonomy" id="688661"/>
    <lineage>
        <taxon>Eukaryota</taxon>
        <taxon>Fungi</taxon>
        <taxon>Fungi incertae sedis</taxon>
        <taxon>Mucoromycota</taxon>
        <taxon>Mucoromycotina</taxon>
        <taxon>Mucoromycetes</taxon>
        <taxon>Mucorales</taxon>
        <taxon>Lichtheimiaceae</taxon>
        <taxon>Lichtheimia</taxon>
    </lineage>
</organism>
<dbReference type="EMBL" id="JARTCD010000045">
    <property type="protein sequence ID" value="KAJ8655792.1"/>
    <property type="molecule type" value="Genomic_DNA"/>
</dbReference>
<dbReference type="PANTHER" id="PTHR22949">
    <property type="entry name" value="WHITE COLLAR 2 PROTEIN WC2"/>
    <property type="match status" value="1"/>
</dbReference>
<dbReference type="Pfam" id="PF26087">
    <property type="entry name" value="DUF8032"/>
    <property type="match status" value="1"/>
</dbReference>
<dbReference type="GeneID" id="83215863"/>
<dbReference type="InterPro" id="IPR058345">
    <property type="entry name" value="DUF8032"/>
</dbReference>
<evidence type="ECO:0000256" key="1">
    <source>
        <dbReference type="SAM" id="MobiDB-lite"/>
    </source>
</evidence>
<reference evidence="3 4" key="1">
    <citation type="submission" date="2023-03" db="EMBL/GenBank/DDBJ databases">
        <title>Genome sequence of Lichtheimia ornata CBS 291.66.</title>
        <authorList>
            <person name="Mohabir J.T."/>
            <person name="Shea T.P."/>
            <person name="Kurbessoian T."/>
            <person name="Berby B."/>
            <person name="Fontaine J."/>
            <person name="Livny J."/>
            <person name="Gnirke A."/>
            <person name="Stajich J.E."/>
            <person name="Cuomo C.A."/>
        </authorList>
    </citation>
    <scope>NUCLEOTIDE SEQUENCE [LARGE SCALE GENOMIC DNA]</scope>
    <source>
        <strain evidence="3">CBS 291.66</strain>
    </source>
</reference>
<comment type="caution">
    <text evidence="3">The sequence shown here is derived from an EMBL/GenBank/DDBJ whole genome shotgun (WGS) entry which is preliminary data.</text>
</comment>
<proteinExistence type="predicted"/>
<dbReference type="PANTHER" id="PTHR22949:SF0">
    <property type="entry name" value="RE27538P"/>
    <property type="match status" value="1"/>
</dbReference>
<feature type="compositionally biased region" description="Polar residues" evidence="1">
    <location>
        <begin position="202"/>
        <end position="231"/>
    </location>
</feature>
<feature type="domain" description="DUF8032" evidence="2">
    <location>
        <begin position="321"/>
        <end position="414"/>
    </location>
</feature>
<feature type="compositionally biased region" description="Polar residues" evidence="1">
    <location>
        <begin position="267"/>
        <end position="279"/>
    </location>
</feature>
<protein>
    <recommendedName>
        <fullName evidence="2">DUF8032 domain-containing protein</fullName>
    </recommendedName>
</protein>
<dbReference type="AlphaFoldDB" id="A0AAD7XZG1"/>
<feature type="compositionally biased region" description="Basic residues" evidence="1">
    <location>
        <begin position="280"/>
        <end position="295"/>
    </location>
</feature>
<dbReference type="RefSeq" id="XP_058340705.1">
    <property type="nucleotide sequence ID" value="XM_058488459.1"/>
</dbReference>
<evidence type="ECO:0000313" key="3">
    <source>
        <dbReference type="EMBL" id="KAJ8655792.1"/>
    </source>
</evidence>
<feature type="compositionally biased region" description="Polar residues" evidence="1">
    <location>
        <begin position="175"/>
        <end position="193"/>
    </location>
</feature>
<feature type="region of interest" description="Disordered" evidence="1">
    <location>
        <begin position="160"/>
        <end position="239"/>
    </location>
</feature>
<evidence type="ECO:0000313" key="4">
    <source>
        <dbReference type="Proteomes" id="UP001234581"/>
    </source>
</evidence>
<sequence length="442" mass="48533">MDPTSDPLDVAVALAQAMGPTDTSGSGGGDTTMPASDPTTPNKDKLLGGLMSPQDALLSASNHHLNVPMFTTTTCNDTSPPQQPQQPQQQSELVDPLDTNSCLSLLQTSVNPQSQPNINNTSAGIPSSFGLSFDKAWQMPLGWQQSNAAAAATPNHGITSAGIFFPPTPPVESPATGNHHQHSSSLAFTQQQQFPPPWLGMTPSSHPNGIPSTHNNTTTTLGKQQHQSPSEMNPLDMSSFWPFPHPTAPQPNMNRSNRHSIAIGSNIVDNSSNAITKPSTGRRKSTPARTYRRRTSSQPSVASVVSLSAHEPVAHSINGIEHITFLYSHDRLVKEYTVRTDAANCPLEDIPLDFRMVNAIYPRANVDKEEYDGNRWEYETSCNELGWKLCWLNQEQLCGRRGLIQRAVDSYRNRHAHMRSRRVTRQEKVANGTLRRRRAKRC</sequence>
<dbReference type="Proteomes" id="UP001234581">
    <property type="component" value="Unassembled WGS sequence"/>
</dbReference>
<name>A0AAD7XZG1_9FUNG</name>
<accession>A0AAD7XZG1</accession>
<feature type="compositionally biased region" description="Polar residues" evidence="1">
    <location>
        <begin position="68"/>
        <end position="79"/>
    </location>
</feature>
<feature type="region of interest" description="Disordered" evidence="1">
    <location>
        <begin position="68"/>
        <end position="95"/>
    </location>
</feature>
<gene>
    <name evidence="3" type="ORF">O0I10_008456</name>
</gene>
<evidence type="ECO:0000259" key="2">
    <source>
        <dbReference type="Pfam" id="PF26087"/>
    </source>
</evidence>
<feature type="region of interest" description="Disordered" evidence="1">
    <location>
        <begin position="264"/>
        <end position="303"/>
    </location>
</feature>